<evidence type="ECO:0000313" key="2">
    <source>
        <dbReference type="Proteomes" id="UP000334019"/>
    </source>
</evidence>
<dbReference type="KEGG" id="atq:GH723_13055"/>
<keyword evidence="1" id="KW-0808">Transferase</keyword>
<protein>
    <submittedName>
        <fullName evidence="1">Aminoglycoside phosphotransferase</fullName>
    </submittedName>
</protein>
<dbReference type="Proteomes" id="UP000334019">
    <property type="component" value="Chromosome"/>
</dbReference>
<proteinExistence type="predicted"/>
<reference evidence="1 2" key="1">
    <citation type="submission" date="2019-11" db="EMBL/GenBank/DDBJ databases">
        <authorList>
            <person name="He Y."/>
        </authorList>
    </citation>
    <scope>NUCLEOTIDE SEQUENCE [LARGE SCALE GENOMIC DNA]</scope>
    <source>
        <strain evidence="1 2">SCSIO 58843</strain>
    </source>
</reference>
<dbReference type="EMBL" id="CP045851">
    <property type="protein sequence ID" value="QGG95951.1"/>
    <property type="molecule type" value="Genomic_DNA"/>
</dbReference>
<gene>
    <name evidence="1" type="ORF">GH723_13055</name>
</gene>
<dbReference type="GO" id="GO:0016740">
    <property type="term" value="F:transferase activity"/>
    <property type="evidence" value="ECO:0007669"/>
    <property type="project" value="UniProtKB-KW"/>
</dbReference>
<evidence type="ECO:0000313" key="1">
    <source>
        <dbReference type="EMBL" id="QGG95951.1"/>
    </source>
</evidence>
<accession>A0A5Q2RMZ5</accession>
<dbReference type="AlphaFoldDB" id="A0A5Q2RMZ5"/>
<dbReference type="RefSeq" id="WP_153760057.1">
    <property type="nucleotide sequence ID" value="NZ_CP045851.1"/>
</dbReference>
<organism evidence="1 2">
    <name type="scientific">Actinomarinicola tropica</name>
    <dbReference type="NCBI Taxonomy" id="2789776"/>
    <lineage>
        <taxon>Bacteria</taxon>
        <taxon>Bacillati</taxon>
        <taxon>Actinomycetota</taxon>
        <taxon>Acidimicrobiia</taxon>
        <taxon>Acidimicrobiales</taxon>
        <taxon>Iamiaceae</taxon>
        <taxon>Actinomarinicola</taxon>
    </lineage>
</organism>
<dbReference type="InterPro" id="IPR011009">
    <property type="entry name" value="Kinase-like_dom_sf"/>
</dbReference>
<dbReference type="SUPFAM" id="SSF56112">
    <property type="entry name" value="Protein kinase-like (PK-like)"/>
    <property type="match status" value="1"/>
</dbReference>
<sequence>MTSRRTSGTGSTTTRGWDGLVAWGPGQVLAKLGGDHHHDVRLVELDGRRRVARLGTHGDAALEWELDLLEQLHAAGVNVARPIRTADGRRRVGPLVVFEEVEGPPPTTRRDWDDVASALRWLHRITADWPQRPGRRTSVELARGGTSDDLTATPLPPRILDRCRGAWGRLDERDLAVVLGEVRADVIRMTPRGPVFLDWTGARVDDPALDLAGLPEDASPLDRRRRWSASQALAAWTVARSWSVDLGHARQALDTIRWP</sequence>
<name>A0A5Q2RMZ5_9ACTN</name>
<keyword evidence="2" id="KW-1185">Reference proteome</keyword>